<feature type="domain" description="ABC transporter" evidence="4">
    <location>
        <begin position="48"/>
        <end position="312"/>
    </location>
</feature>
<comment type="caution">
    <text evidence="5">The sequence shown here is derived from an EMBL/GenBank/DDBJ whole genome shotgun (WGS) entry which is preliminary data.</text>
</comment>
<feature type="region of interest" description="Disordered" evidence="3">
    <location>
        <begin position="510"/>
        <end position="536"/>
    </location>
</feature>
<accession>A0AAD7F0J2</accession>
<evidence type="ECO:0000256" key="3">
    <source>
        <dbReference type="SAM" id="MobiDB-lite"/>
    </source>
</evidence>
<dbReference type="InterPro" id="IPR003439">
    <property type="entry name" value="ABC_transporter-like_ATP-bd"/>
</dbReference>
<name>A0AAD7F0J2_9AGAR</name>
<evidence type="ECO:0000259" key="4">
    <source>
        <dbReference type="PROSITE" id="PS50893"/>
    </source>
</evidence>
<keyword evidence="5" id="KW-0378">Hydrolase</keyword>
<evidence type="ECO:0000313" key="5">
    <source>
        <dbReference type="EMBL" id="KAJ7358151.1"/>
    </source>
</evidence>
<dbReference type="EMBL" id="JARIHO010000007">
    <property type="protein sequence ID" value="KAJ7358151.1"/>
    <property type="molecule type" value="Genomic_DNA"/>
</dbReference>
<dbReference type="Gene3D" id="3.40.50.300">
    <property type="entry name" value="P-loop containing nucleotide triphosphate hydrolases"/>
    <property type="match status" value="2"/>
</dbReference>
<dbReference type="InterPro" id="IPR027417">
    <property type="entry name" value="P-loop_NTPase"/>
</dbReference>
<dbReference type="GO" id="GO:0016887">
    <property type="term" value="F:ATP hydrolysis activity"/>
    <property type="evidence" value="ECO:0007669"/>
    <property type="project" value="InterPro"/>
</dbReference>
<dbReference type="Pfam" id="PF00005">
    <property type="entry name" value="ABC_tran"/>
    <property type="match status" value="1"/>
</dbReference>
<dbReference type="PANTHER" id="PTHR43117:SF4">
    <property type="entry name" value="OSMOPROTECTANT IMPORT ATP-BINDING PROTEIN OSMV"/>
    <property type="match status" value="1"/>
</dbReference>
<evidence type="ECO:0000256" key="1">
    <source>
        <dbReference type="ARBA" id="ARBA00005417"/>
    </source>
</evidence>
<keyword evidence="2" id="KW-0813">Transport</keyword>
<protein>
    <submittedName>
        <fullName evidence="5">P-loop containing nucleoside triphosphate hydrolase protein</fullName>
    </submittedName>
</protein>
<evidence type="ECO:0000256" key="2">
    <source>
        <dbReference type="ARBA" id="ARBA00022448"/>
    </source>
</evidence>
<evidence type="ECO:0000313" key="6">
    <source>
        <dbReference type="Proteomes" id="UP001218218"/>
    </source>
</evidence>
<dbReference type="PROSITE" id="PS50893">
    <property type="entry name" value="ABC_TRANSPORTER_2"/>
    <property type="match status" value="1"/>
</dbReference>
<reference evidence="5" key="1">
    <citation type="submission" date="2023-03" db="EMBL/GenBank/DDBJ databases">
        <title>Massive genome expansion in bonnet fungi (Mycena s.s.) driven by repeated elements and novel gene families across ecological guilds.</title>
        <authorList>
            <consortium name="Lawrence Berkeley National Laboratory"/>
            <person name="Harder C.B."/>
            <person name="Miyauchi S."/>
            <person name="Viragh M."/>
            <person name="Kuo A."/>
            <person name="Thoen E."/>
            <person name="Andreopoulos B."/>
            <person name="Lu D."/>
            <person name="Skrede I."/>
            <person name="Drula E."/>
            <person name="Henrissat B."/>
            <person name="Morin E."/>
            <person name="Kohler A."/>
            <person name="Barry K."/>
            <person name="LaButti K."/>
            <person name="Morin E."/>
            <person name="Salamov A."/>
            <person name="Lipzen A."/>
            <person name="Mereny Z."/>
            <person name="Hegedus B."/>
            <person name="Baldrian P."/>
            <person name="Stursova M."/>
            <person name="Weitz H."/>
            <person name="Taylor A."/>
            <person name="Grigoriev I.V."/>
            <person name="Nagy L.G."/>
            <person name="Martin F."/>
            <person name="Kauserud H."/>
        </authorList>
    </citation>
    <scope>NUCLEOTIDE SEQUENCE</scope>
    <source>
        <strain evidence="5">CBHHK002</strain>
    </source>
</reference>
<organism evidence="5 6">
    <name type="scientific">Mycena albidolilacea</name>
    <dbReference type="NCBI Taxonomy" id="1033008"/>
    <lineage>
        <taxon>Eukaryota</taxon>
        <taxon>Fungi</taxon>
        <taxon>Dikarya</taxon>
        <taxon>Basidiomycota</taxon>
        <taxon>Agaricomycotina</taxon>
        <taxon>Agaricomycetes</taxon>
        <taxon>Agaricomycetidae</taxon>
        <taxon>Agaricales</taxon>
        <taxon>Marasmiineae</taxon>
        <taxon>Mycenaceae</taxon>
        <taxon>Mycena</taxon>
    </lineage>
</organism>
<dbReference type="Proteomes" id="UP001218218">
    <property type="component" value="Unassembled WGS sequence"/>
</dbReference>
<gene>
    <name evidence="5" type="ORF">DFH08DRAFT_1075374</name>
</gene>
<keyword evidence="6" id="KW-1185">Reference proteome</keyword>
<sequence length="644" mass="69833">MPPIGLLWRLQRPFGVSLSHEILRVRSGVRSSSRSINLASTSATVLNIPKADVYRFGDANRATPVFRDLQWSIKSNESWAVVGSGSGEKSSVFDMLMGHLRIHPSPPPPAGLFPFLSQADAPRDPHDCVSIVSFANKRTAGGAFYDYTARYGAVREEDRITLRQSMFPETINDLKSRTRISLEPTSTDHQLFDYLVERMGLGTLLDLPRIALSNGQTRRARILKALLGKPRLLLLDEPLTGLDVDSRSTVLAILHELHATCNPHIIIGLRMQDVVPDWITHLTLVSNGHVRTGAKTEVLRYKKQIQDASSTRGDAAVQNLKSRLSVGESVVEMKNVSVTYGPRQVLKNITWTIRQGQRYHLQGMNGKSHSLLLPNSPHLHLIFLPGSGKTTLLSLLTGDHPQSYTQLGAARHLRLFGLPRARLATPLLQARVGAVTPELFDAFPRRAPGMSVWEVLGTGFDGGFVPKGADGVGVGATGRLSEEERAWRVGRCWEVLRALGPGAWGRATDAASTSSIAPSSAHPTSTSTTTSTSTAPIDPSLRAFASLPFPSLPVAAQRMVLLMRALVARPPLVLLDEVWSGMDDSMVAAAHAYLRTGGGVGPEQAMVVVTHLEEEVPWGEGDGVVRVLLKDGELSGDGVGEGEV</sequence>
<comment type="similarity">
    <text evidence="1">Belongs to the ABC transporter superfamily.</text>
</comment>
<dbReference type="SUPFAM" id="SSF52540">
    <property type="entry name" value="P-loop containing nucleoside triphosphate hydrolases"/>
    <property type="match status" value="2"/>
</dbReference>
<proteinExistence type="inferred from homology"/>
<dbReference type="PANTHER" id="PTHR43117">
    <property type="entry name" value="OSMOPROTECTANT IMPORT ATP-BINDING PROTEIN OSMV"/>
    <property type="match status" value="1"/>
</dbReference>
<dbReference type="GO" id="GO:0005524">
    <property type="term" value="F:ATP binding"/>
    <property type="evidence" value="ECO:0007669"/>
    <property type="project" value="InterPro"/>
</dbReference>
<dbReference type="AlphaFoldDB" id="A0AAD7F0J2"/>